<comment type="caution">
    <text evidence="2">The sequence shown here is derived from an EMBL/GenBank/DDBJ whole genome shotgun (WGS) entry which is preliminary data.</text>
</comment>
<dbReference type="RefSeq" id="WP_379088343.1">
    <property type="nucleotide sequence ID" value="NZ_JBHTJO010000001.1"/>
</dbReference>
<dbReference type="Proteomes" id="UP001597102">
    <property type="component" value="Unassembled WGS sequence"/>
</dbReference>
<feature type="transmembrane region" description="Helical" evidence="1">
    <location>
        <begin position="29"/>
        <end position="53"/>
    </location>
</feature>
<protein>
    <recommendedName>
        <fullName evidence="4">Holin-X, holin superfamily III</fullName>
    </recommendedName>
</protein>
<dbReference type="EMBL" id="JBHTJO010000001">
    <property type="protein sequence ID" value="MFD0987057.1"/>
    <property type="molecule type" value="Genomic_DNA"/>
</dbReference>
<evidence type="ECO:0000313" key="3">
    <source>
        <dbReference type="Proteomes" id="UP001597102"/>
    </source>
</evidence>
<name>A0ABW3J9K9_9HYPH</name>
<accession>A0ABW3J9K9</accession>
<gene>
    <name evidence="2" type="ORF">ACFQ2F_08085</name>
</gene>
<keyword evidence="3" id="KW-1185">Reference proteome</keyword>
<keyword evidence="1" id="KW-0812">Transmembrane</keyword>
<sequence length="140" mass="14758">MFGKLLGLVSSLQIGARIKEKVDAIKRQAIVAVIGVVILLFALIFGLLAGYHALVEIAEFSPLEASGIVAGGLLLLACFILAAIPLFGERPAKSKPQMMVDAGTEGLEMVDKKLNQAMRKTSPITLLAVAFAAGLLASRR</sequence>
<evidence type="ECO:0008006" key="4">
    <source>
        <dbReference type="Google" id="ProtNLM"/>
    </source>
</evidence>
<proteinExistence type="predicted"/>
<keyword evidence="1" id="KW-0472">Membrane</keyword>
<keyword evidence="1" id="KW-1133">Transmembrane helix</keyword>
<evidence type="ECO:0000313" key="2">
    <source>
        <dbReference type="EMBL" id="MFD0987057.1"/>
    </source>
</evidence>
<reference evidence="3" key="1">
    <citation type="journal article" date="2019" name="Int. J. Syst. Evol. Microbiol.">
        <title>The Global Catalogue of Microorganisms (GCM) 10K type strain sequencing project: providing services to taxonomists for standard genome sequencing and annotation.</title>
        <authorList>
            <consortium name="The Broad Institute Genomics Platform"/>
            <consortium name="The Broad Institute Genome Sequencing Center for Infectious Disease"/>
            <person name="Wu L."/>
            <person name="Ma J."/>
        </authorList>
    </citation>
    <scope>NUCLEOTIDE SEQUENCE [LARGE SCALE GENOMIC DNA]</scope>
    <source>
        <strain evidence="3">CCUG 61697</strain>
    </source>
</reference>
<evidence type="ECO:0000256" key="1">
    <source>
        <dbReference type="SAM" id="Phobius"/>
    </source>
</evidence>
<organism evidence="2 3">
    <name type="scientific">Methyloligella solikamskensis</name>
    <dbReference type="NCBI Taxonomy" id="1177756"/>
    <lineage>
        <taxon>Bacteria</taxon>
        <taxon>Pseudomonadati</taxon>
        <taxon>Pseudomonadota</taxon>
        <taxon>Alphaproteobacteria</taxon>
        <taxon>Hyphomicrobiales</taxon>
        <taxon>Hyphomicrobiaceae</taxon>
        <taxon>Methyloligella</taxon>
    </lineage>
</organism>
<feature type="transmembrane region" description="Helical" evidence="1">
    <location>
        <begin position="65"/>
        <end position="88"/>
    </location>
</feature>